<dbReference type="Proteomes" id="UP000050424">
    <property type="component" value="Unassembled WGS sequence"/>
</dbReference>
<evidence type="ECO:0000313" key="2">
    <source>
        <dbReference type="EMBL" id="KPM37761.1"/>
    </source>
</evidence>
<organism evidence="2 3">
    <name type="scientific">Neonectria ditissima</name>
    <dbReference type="NCBI Taxonomy" id="78410"/>
    <lineage>
        <taxon>Eukaryota</taxon>
        <taxon>Fungi</taxon>
        <taxon>Dikarya</taxon>
        <taxon>Ascomycota</taxon>
        <taxon>Pezizomycotina</taxon>
        <taxon>Sordariomycetes</taxon>
        <taxon>Hypocreomycetidae</taxon>
        <taxon>Hypocreales</taxon>
        <taxon>Nectriaceae</taxon>
        <taxon>Neonectria</taxon>
    </lineage>
</organism>
<reference evidence="2 3" key="1">
    <citation type="submission" date="2015-09" db="EMBL/GenBank/DDBJ databases">
        <title>Draft genome of a European isolate of the apple canker pathogen Neonectria ditissima.</title>
        <authorList>
            <person name="Gomez-Cortecero A."/>
            <person name="Harrison R.J."/>
            <person name="Armitage A.D."/>
        </authorList>
    </citation>
    <scope>NUCLEOTIDE SEQUENCE [LARGE SCALE GENOMIC DNA]</scope>
    <source>
        <strain evidence="2 3">R09/05</strain>
    </source>
</reference>
<feature type="region of interest" description="Disordered" evidence="1">
    <location>
        <begin position="47"/>
        <end position="80"/>
    </location>
</feature>
<sequence>MTADQDVYRKVGRGGAGNYYAPTADDPDSKPSPAYALWQTQDLEAQNLSTSVAATPDRSSAQVPTRAGRGGAGNYVDPANMPDAREQEEMANRTAAAVNASLKKHHQVRGGLAAHGRGGAGNWKIDDEDERKKAADEESALGVKLEQKAKDAVDQGLKMPEKVHHSA</sequence>
<dbReference type="PANTHER" id="PTHR34693">
    <property type="entry name" value="PROTEIN PAR32"/>
    <property type="match status" value="1"/>
</dbReference>
<keyword evidence="3" id="KW-1185">Reference proteome</keyword>
<comment type="caution">
    <text evidence="2">The sequence shown here is derived from an EMBL/GenBank/DDBJ whole genome shotgun (WGS) entry which is preliminary data.</text>
</comment>
<dbReference type="InterPro" id="IPR022024">
    <property type="entry name" value="DUF3602"/>
</dbReference>
<gene>
    <name evidence="2" type="ORF">AK830_g8794</name>
</gene>
<feature type="region of interest" description="Disordered" evidence="1">
    <location>
        <begin position="102"/>
        <end position="167"/>
    </location>
</feature>
<feature type="compositionally biased region" description="Basic and acidic residues" evidence="1">
    <location>
        <begin position="145"/>
        <end position="167"/>
    </location>
</feature>
<dbReference type="EMBL" id="LKCW01000154">
    <property type="protein sequence ID" value="KPM37761.1"/>
    <property type="molecule type" value="Genomic_DNA"/>
</dbReference>
<dbReference type="PANTHER" id="PTHR34693:SF1">
    <property type="entry name" value="PROTEIN PAR32"/>
    <property type="match status" value="1"/>
</dbReference>
<feature type="compositionally biased region" description="Polar residues" evidence="1">
    <location>
        <begin position="47"/>
        <end position="63"/>
    </location>
</feature>
<dbReference type="Pfam" id="PF12223">
    <property type="entry name" value="DUF3602"/>
    <property type="match status" value="1"/>
</dbReference>
<dbReference type="AlphaFoldDB" id="A0A0P7BBE7"/>
<evidence type="ECO:0000256" key="1">
    <source>
        <dbReference type="SAM" id="MobiDB-lite"/>
    </source>
</evidence>
<dbReference type="OrthoDB" id="4159136at2759"/>
<name>A0A0P7BBE7_9HYPO</name>
<dbReference type="InterPro" id="IPR053203">
    <property type="entry name" value="Cisplatin_resist-associated"/>
</dbReference>
<feature type="region of interest" description="Disordered" evidence="1">
    <location>
        <begin position="1"/>
        <end position="34"/>
    </location>
</feature>
<evidence type="ECO:0000313" key="3">
    <source>
        <dbReference type="Proteomes" id="UP000050424"/>
    </source>
</evidence>
<proteinExistence type="predicted"/>
<protein>
    <submittedName>
        <fullName evidence="2">Uncharacterized protein</fullName>
    </submittedName>
</protein>
<accession>A0A0P7BBE7</accession>